<reference evidence="1" key="1">
    <citation type="journal article" date="2021" name="Proc. Natl. Acad. Sci. U.S.A.">
        <title>A Catalog of Tens of Thousands of Viruses from Human Metagenomes Reveals Hidden Associations with Chronic Diseases.</title>
        <authorList>
            <person name="Tisza M.J."/>
            <person name="Buck C.B."/>
        </authorList>
    </citation>
    <scope>NUCLEOTIDE SEQUENCE</scope>
    <source>
        <strain evidence="1">Ctx322</strain>
    </source>
</reference>
<accession>A0A8S5NBT6</accession>
<protein>
    <submittedName>
        <fullName evidence="1">Uncharacterized protein</fullName>
    </submittedName>
</protein>
<name>A0A8S5NBT6_9CAUD</name>
<organism evidence="1">
    <name type="scientific">Myoviridae sp. ctx322</name>
    <dbReference type="NCBI Taxonomy" id="2826711"/>
    <lineage>
        <taxon>Viruses</taxon>
        <taxon>Duplodnaviria</taxon>
        <taxon>Heunggongvirae</taxon>
        <taxon>Uroviricota</taxon>
        <taxon>Caudoviricetes</taxon>
    </lineage>
</organism>
<dbReference type="EMBL" id="BK015115">
    <property type="protein sequence ID" value="DAD91539.1"/>
    <property type="molecule type" value="Genomic_DNA"/>
</dbReference>
<sequence length="322" mass="38727">MMQPYQEQAWDCLTKDEQQSLLLTLSQGMSTWQASEILKITHYKYLELKARSERLFKLFSDYFEKHPSFIPPKTNLTPSFRDYLYGSMIKRLPKEEARVYAGDSAFLLRAVSNDQILKNMLRLKEAAEDGDEWLKDLYALIMEFDRWNNYRILPRILQAPTAYQRRSTKKDKIYLRYLHRIPEFKIRALVDMYWSNGKPEYRYYVMFISELWTDGFGVVPIKRDHKIVKELTNLKIYIFEDQLTAEEFGIMVKRYYEKTITPGEGLKFWRKYRELVQSSINYREINNMDFSCEALDQAYNLKRNSIRKMTELKRKREAKSKS</sequence>
<evidence type="ECO:0000313" key="1">
    <source>
        <dbReference type="EMBL" id="DAD91539.1"/>
    </source>
</evidence>
<proteinExistence type="predicted"/>